<evidence type="ECO:0000313" key="1">
    <source>
        <dbReference type="EMBL" id="GAO45412.1"/>
    </source>
</evidence>
<organism evidence="1 2">
    <name type="scientific">Flavihumibacter petaseus NBRC 106054</name>
    <dbReference type="NCBI Taxonomy" id="1220578"/>
    <lineage>
        <taxon>Bacteria</taxon>
        <taxon>Pseudomonadati</taxon>
        <taxon>Bacteroidota</taxon>
        <taxon>Chitinophagia</taxon>
        <taxon>Chitinophagales</taxon>
        <taxon>Chitinophagaceae</taxon>
        <taxon>Flavihumibacter</taxon>
    </lineage>
</organism>
<proteinExistence type="predicted"/>
<dbReference type="OrthoDB" id="9841521at2"/>
<dbReference type="Gene3D" id="1.25.10.10">
    <property type="entry name" value="Leucine-rich Repeat Variant"/>
    <property type="match status" value="1"/>
</dbReference>
<accession>A0A0E9N664</accession>
<evidence type="ECO:0008006" key="3">
    <source>
        <dbReference type="Google" id="ProtNLM"/>
    </source>
</evidence>
<dbReference type="Proteomes" id="UP000033121">
    <property type="component" value="Unassembled WGS sequence"/>
</dbReference>
<reference evidence="1 2" key="1">
    <citation type="submission" date="2015-04" db="EMBL/GenBank/DDBJ databases">
        <title>Whole genome shotgun sequence of Flavihumibacter petaseus NBRC 106054.</title>
        <authorList>
            <person name="Miyazawa S."/>
            <person name="Hosoyama A."/>
            <person name="Hashimoto M."/>
            <person name="Noguchi M."/>
            <person name="Tsuchikane K."/>
            <person name="Ohji S."/>
            <person name="Yamazoe A."/>
            <person name="Ichikawa N."/>
            <person name="Kimura A."/>
            <person name="Fujita N."/>
        </authorList>
    </citation>
    <scope>NUCLEOTIDE SEQUENCE [LARGE SCALE GENOMIC DNA]</scope>
    <source>
        <strain evidence="1 2">NBRC 106054</strain>
    </source>
</reference>
<dbReference type="InterPro" id="IPR011989">
    <property type="entry name" value="ARM-like"/>
</dbReference>
<comment type="caution">
    <text evidence="1">The sequence shown here is derived from an EMBL/GenBank/DDBJ whole genome shotgun (WGS) entry which is preliminary data.</text>
</comment>
<protein>
    <recommendedName>
        <fullName evidence="3">HEAT repeat domain-containing protein</fullName>
    </recommendedName>
</protein>
<evidence type="ECO:0000313" key="2">
    <source>
        <dbReference type="Proteomes" id="UP000033121"/>
    </source>
</evidence>
<dbReference type="SUPFAM" id="SSF48371">
    <property type="entry name" value="ARM repeat"/>
    <property type="match status" value="1"/>
</dbReference>
<dbReference type="STRING" id="1220578.FPE01S_05_01070"/>
<sequence>MPTEIEIKVIKALSAIEVPPTLALTIEGWGNEAVTVLCEAALGTYPGLRQKIRTNAVALLGWMTHPQAMETVRMLINDSNEDIAIRAMRSSGRQKNDGTTDQLQALLSKSETSPLLAAEAVQSLINNGSVKARAVLTQYAGQSPETLPHRRNALVQELLNKMQH</sequence>
<dbReference type="AlphaFoldDB" id="A0A0E9N664"/>
<name>A0A0E9N664_9BACT</name>
<keyword evidence="2" id="KW-1185">Reference proteome</keyword>
<dbReference type="InterPro" id="IPR016024">
    <property type="entry name" value="ARM-type_fold"/>
</dbReference>
<dbReference type="RefSeq" id="WP_046371426.1">
    <property type="nucleotide sequence ID" value="NZ_BBWV01000005.1"/>
</dbReference>
<gene>
    <name evidence="1" type="ORF">FPE01S_05_01070</name>
</gene>
<dbReference type="EMBL" id="BBWV01000005">
    <property type="protein sequence ID" value="GAO45412.1"/>
    <property type="molecule type" value="Genomic_DNA"/>
</dbReference>